<keyword evidence="1" id="KW-0031">Aminopeptidase</keyword>
<dbReference type="CDD" id="cd05660">
    <property type="entry name" value="M28_like_PA"/>
    <property type="match status" value="1"/>
</dbReference>
<organism evidence="9 10">
    <name type="scientific">Xanthomonas codiaei</name>
    <dbReference type="NCBI Taxonomy" id="56463"/>
    <lineage>
        <taxon>Bacteria</taxon>
        <taxon>Pseudomonadati</taxon>
        <taxon>Pseudomonadota</taxon>
        <taxon>Gammaproteobacteria</taxon>
        <taxon>Lysobacterales</taxon>
        <taxon>Lysobacteraceae</taxon>
        <taxon>Xanthomonas</taxon>
    </lineage>
</organism>
<keyword evidence="10" id="KW-1185">Reference proteome</keyword>
<accession>A0ABW9MS83</accession>
<evidence type="ECO:0000256" key="3">
    <source>
        <dbReference type="ARBA" id="ARBA00022723"/>
    </source>
</evidence>
<feature type="domain" description="Peptidase M28" evidence="8">
    <location>
        <begin position="29"/>
        <end position="247"/>
    </location>
</feature>
<dbReference type="PANTHER" id="PTHR12147:SF56">
    <property type="entry name" value="AMINOPEPTIDASE YDR415C-RELATED"/>
    <property type="match status" value="1"/>
</dbReference>
<feature type="region of interest" description="Disordered" evidence="7">
    <location>
        <begin position="276"/>
        <end position="312"/>
    </location>
</feature>
<dbReference type="SUPFAM" id="SSF53187">
    <property type="entry name" value="Zn-dependent exopeptidases"/>
    <property type="match status" value="1"/>
</dbReference>
<evidence type="ECO:0000256" key="6">
    <source>
        <dbReference type="ARBA" id="ARBA00022833"/>
    </source>
</evidence>
<name>A0ABW9MS83_9XANT</name>
<evidence type="ECO:0000313" key="10">
    <source>
        <dbReference type="Proteomes" id="UP001637990"/>
    </source>
</evidence>
<keyword evidence="2" id="KW-0645">Protease</keyword>
<evidence type="ECO:0000256" key="1">
    <source>
        <dbReference type="ARBA" id="ARBA00022438"/>
    </source>
</evidence>
<evidence type="ECO:0000256" key="4">
    <source>
        <dbReference type="ARBA" id="ARBA00022729"/>
    </source>
</evidence>
<dbReference type="Gene3D" id="3.40.630.10">
    <property type="entry name" value="Zn peptidases"/>
    <property type="match status" value="1"/>
</dbReference>
<sequence length="312" mass="32795">GKRGFKPVPLKASWSVDLKSSIAEKTSRNVVGVLPGTSHADEAVLYMAHWDHLGKHSGESGDNIYNGAVDNATGVAGILEIADAFAHQDPKPERSVVFVAVTLEESGLLGSKYYVANPSFPLDKIAAVINIDAMSVAGRARDMTVVGMGSSELEDILKPLAAMQGRSLHAEATPESGSYFRSDHFNFAKAGVPALYADGGEDLREGGTAAGRAAAEDYGRHRYHAPGDQYDAATWKLDGTIEDLQAMYGVGKEVAVGGRWPNWYAGNPFKAARDRMMAGKPAASASTAQPAGGEPGATSGKTVETNKASSAR</sequence>
<keyword evidence="5" id="KW-0378">Hydrolase</keyword>
<evidence type="ECO:0000256" key="2">
    <source>
        <dbReference type="ARBA" id="ARBA00022670"/>
    </source>
</evidence>
<dbReference type="EMBL" id="JBJGBS010000147">
    <property type="protein sequence ID" value="MFO3707088.1"/>
    <property type="molecule type" value="Genomic_DNA"/>
</dbReference>
<dbReference type="InterPro" id="IPR045175">
    <property type="entry name" value="M28_fam"/>
</dbReference>
<feature type="non-terminal residue" evidence="9">
    <location>
        <position position="1"/>
    </location>
</feature>
<feature type="compositionally biased region" description="Polar residues" evidence="7">
    <location>
        <begin position="299"/>
        <end position="312"/>
    </location>
</feature>
<dbReference type="Pfam" id="PF04389">
    <property type="entry name" value="Peptidase_M28"/>
    <property type="match status" value="1"/>
</dbReference>
<proteinExistence type="predicted"/>
<keyword evidence="3" id="KW-0479">Metal-binding</keyword>
<evidence type="ECO:0000256" key="5">
    <source>
        <dbReference type="ARBA" id="ARBA00022801"/>
    </source>
</evidence>
<evidence type="ECO:0000259" key="8">
    <source>
        <dbReference type="Pfam" id="PF04389"/>
    </source>
</evidence>
<gene>
    <name evidence="9" type="ORF">ACI6Q5_19440</name>
</gene>
<evidence type="ECO:0000313" key="9">
    <source>
        <dbReference type="EMBL" id="MFO3707088.1"/>
    </source>
</evidence>
<evidence type="ECO:0000256" key="7">
    <source>
        <dbReference type="SAM" id="MobiDB-lite"/>
    </source>
</evidence>
<dbReference type="PANTHER" id="PTHR12147">
    <property type="entry name" value="METALLOPEPTIDASE M28 FAMILY MEMBER"/>
    <property type="match status" value="1"/>
</dbReference>
<dbReference type="Proteomes" id="UP001637990">
    <property type="component" value="Unassembled WGS sequence"/>
</dbReference>
<keyword evidence="4" id="KW-0732">Signal</keyword>
<dbReference type="RefSeq" id="WP_410049827.1">
    <property type="nucleotide sequence ID" value="NZ_JBJGBS010000147.1"/>
</dbReference>
<keyword evidence="6" id="KW-0862">Zinc</keyword>
<dbReference type="InterPro" id="IPR007484">
    <property type="entry name" value="Peptidase_M28"/>
</dbReference>
<protein>
    <submittedName>
        <fullName evidence="9">M28 family metallopeptidase</fullName>
    </submittedName>
</protein>
<reference evidence="9 10" key="1">
    <citation type="submission" date="2024-11" db="EMBL/GenBank/DDBJ databases">
        <title>Genome sequencing of Xanthomonas codiaei.</title>
        <authorList>
            <person name="Studholme D.J."/>
        </authorList>
    </citation>
    <scope>NUCLEOTIDE SEQUENCE [LARGE SCALE GENOMIC DNA]</scope>
    <source>
        <strain evidence="9 10">NCPPB 4350</strain>
    </source>
</reference>
<comment type="caution">
    <text evidence="9">The sequence shown here is derived from an EMBL/GenBank/DDBJ whole genome shotgun (WGS) entry which is preliminary data.</text>
</comment>